<feature type="transmembrane region" description="Helical" evidence="6">
    <location>
        <begin position="178"/>
        <end position="198"/>
    </location>
</feature>
<dbReference type="GO" id="GO:0005886">
    <property type="term" value="C:plasma membrane"/>
    <property type="evidence" value="ECO:0007669"/>
    <property type="project" value="UniProtKB-SubCell"/>
</dbReference>
<comment type="similarity">
    <text evidence="6">Belongs to the TVP38/TMEM64 family.</text>
</comment>
<feature type="domain" description="VTT" evidence="7">
    <location>
        <begin position="55"/>
        <end position="172"/>
    </location>
</feature>
<keyword evidence="2 6" id="KW-1003">Cell membrane</keyword>
<keyword evidence="4 6" id="KW-1133">Transmembrane helix</keyword>
<proteinExistence type="inferred from homology"/>
<feature type="transmembrane region" description="Helical" evidence="6">
    <location>
        <begin position="69"/>
        <end position="91"/>
    </location>
</feature>
<comment type="caution">
    <text evidence="8">The sequence shown here is derived from an EMBL/GenBank/DDBJ whole genome shotgun (WGS) entry which is preliminary data.</text>
</comment>
<keyword evidence="9" id="KW-1185">Reference proteome</keyword>
<gene>
    <name evidence="8" type="ORF">HMPREF0557_01604</name>
</gene>
<dbReference type="AlphaFoldDB" id="A0AB72Z7M8"/>
<organism evidence="8 9">
    <name type="scientific">Listeria innocua ATCC 33091</name>
    <dbReference type="NCBI Taxonomy" id="1002366"/>
    <lineage>
        <taxon>Bacteria</taxon>
        <taxon>Bacillati</taxon>
        <taxon>Bacillota</taxon>
        <taxon>Bacilli</taxon>
        <taxon>Bacillales</taxon>
        <taxon>Listeriaceae</taxon>
        <taxon>Listeria</taxon>
    </lineage>
</organism>
<protein>
    <recommendedName>
        <fullName evidence="6">TVP38/TMEM64 family membrane protein</fullName>
    </recommendedName>
</protein>
<evidence type="ECO:0000256" key="4">
    <source>
        <dbReference type="ARBA" id="ARBA00022989"/>
    </source>
</evidence>
<feature type="transmembrane region" description="Helical" evidence="6">
    <location>
        <begin position="121"/>
        <end position="142"/>
    </location>
</feature>
<dbReference type="EMBL" id="AGCN01000032">
    <property type="protein sequence ID" value="EHN60866.1"/>
    <property type="molecule type" value="Genomic_DNA"/>
</dbReference>
<evidence type="ECO:0000256" key="6">
    <source>
        <dbReference type="RuleBase" id="RU366058"/>
    </source>
</evidence>
<dbReference type="PANTHER" id="PTHR12677:SF55">
    <property type="entry name" value="UNDECAPRENYL PHOSPHATE TRANSPORTER SAOUHSC_00901-RELATED"/>
    <property type="match status" value="1"/>
</dbReference>
<evidence type="ECO:0000256" key="1">
    <source>
        <dbReference type="ARBA" id="ARBA00004651"/>
    </source>
</evidence>
<dbReference type="PANTHER" id="PTHR12677">
    <property type="entry name" value="GOLGI APPARATUS MEMBRANE PROTEIN TVP38-RELATED"/>
    <property type="match status" value="1"/>
</dbReference>
<comment type="subcellular location">
    <subcellularLocation>
        <location evidence="1 6">Cell membrane</location>
        <topology evidence="1 6">Multi-pass membrane protein</topology>
    </subcellularLocation>
</comment>
<dbReference type="InterPro" id="IPR032816">
    <property type="entry name" value="VTT_dom"/>
</dbReference>
<name>A0AB72Z7M8_LISIO</name>
<keyword evidence="3 6" id="KW-0812">Transmembrane</keyword>
<dbReference type="Proteomes" id="UP000003597">
    <property type="component" value="Unassembled WGS sequence"/>
</dbReference>
<feature type="transmembrane region" description="Helical" evidence="6">
    <location>
        <begin position="39"/>
        <end position="62"/>
    </location>
</feature>
<evidence type="ECO:0000256" key="3">
    <source>
        <dbReference type="ARBA" id="ARBA00022692"/>
    </source>
</evidence>
<accession>A0AB72Z7M8</accession>
<evidence type="ECO:0000256" key="5">
    <source>
        <dbReference type="ARBA" id="ARBA00023136"/>
    </source>
</evidence>
<reference evidence="8 9" key="1">
    <citation type="submission" date="2011-08" db="EMBL/GenBank/DDBJ databases">
        <authorList>
            <person name="Weinstock G."/>
            <person name="Sodergren E."/>
            <person name="Clifton S."/>
            <person name="Fulton L."/>
            <person name="Fulton B."/>
            <person name="Courtney L."/>
            <person name="Fronick C."/>
            <person name="Harrison M."/>
            <person name="Strong C."/>
            <person name="Farmer C."/>
            <person name="Delahaunty K."/>
            <person name="Markovic C."/>
            <person name="Hall O."/>
            <person name="Minx P."/>
            <person name="Tomlinson C."/>
            <person name="Mitreva M."/>
            <person name="Hou S."/>
            <person name="Chen J."/>
            <person name="Wollam A."/>
            <person name="Pepin K.H."/>
            <person name="Johnson M."/>
            <person name="Bhonagiri V."/>
            <person name="Zhang X."/>
            <person name="Suruliraj S."/>
            <person name="Warren W."/>
            <person name="Chinwalla A."/>
            <person name="Mardis E.R."/>
            <person name="Wilson R.K."/>
        </authorList>
    </citation>
    <scope>NUCLEOTIDE SEQUENCE [LARGE SCALE GENOMIC DNA]</scope>
    <source>
        <strain evidence="8 9">ATCC 33091</strain>
    </source>
</reference>
<dbReference type="InterPro" id="IPR015414">
    <property type="entry name" value="TMEM64"/>
</dbReference>
<evidence type="ECO:0000259" key="7">
    <source>
        <dbReference type="Pfam" id="PF09335"/>
    </source>
</evidence>
<sequence>MFLKTTGGLLMTFWQDMMNFFSYDNLMYWLSEYRNLGPLLAFFLPFIEAFLPFLPFIVFVVVNVNAYGLFGGFLISVTAAIAGSLCVFLLARKFGQTRFLRFISGHKQIKRVMEWIDRHGFSPIFILLVMPFTPSSAVNIVAGLSKIKVYQFILALVGGKLIKVFAISYIGYDFVDLIHQPLKLAILAVSVVILWFVGKRLEHWMSGKNLK</sequence>
<feature type="transmembrane region" description="Helical" evidence="6">
    <location>
        <begin position="149"/>
        <end position="172"/>
    </location>
</feature>
<keyword evidence="5 6" id="KW-0472">Membrane</keyword>
<evidence type="ECO:0000313" key="9">
    <source>
        <dbReference type="Proteomes" id="UP000003597"/>
    </source>
</evidence>
<evidence type="ECO:0000313" key="8">
    <source>
        <dbReference type="EMBL" id="EHN60866.1"/>
    </source>
</evidence>
<evidence type="ECO:0000256" key="2">
    <source>
        <dbReference type="ARBA" id="ARBA00022475"/>
    </source>
</evidence>
<dbReference type="Pfam" id="PF09335">
    <property type="entry name" value="VTT_dom"/>
    <property type="match status" value="1"/>
</dbReference>